<comment type="caution">
    <text evidence="2">The sequence shown here is derived from an EMBL/GenBank/DDBJ whole genome shotgun (WGS) entry which is preliminary data.</text>
</comment>
<sequence length="298" mass="33088">MSRKWTHADIPDQSGKVVIITGATSGLGKEASRVLAEKGATVIMAIRNTEKGEKVAHEIRKEHSKAKLEIKELDLASLKSVEKFSKEFIEQYDQLHILINNAGVMMCPYSKTADGFEIQMGTNHLGHFALTRRLMAPLKHAEGSRVVSTSSLGHRMGDINFDDINWEKRKYNTAKAYGDSKLANLYFTYEASRKFSNDPSAPKMVAAHPGVTATDLGRHVKFAEIFNAIIAQSVQKGTLPTLRAATDPSVQSGEYFGPRSLFETRGHPKKVDSNELSKNTEKAQKLWEMSEKMTGVTF</sequence>
<evidence type="ECO:0000313" key="2">
    <source>
        <dbReference type="EMBL" id="MBL3658396.1"/>
    </source>
</evidence>
<dbReference type="Gene3D" id="3.40.50.720">
    <property type="entry name" value="NAD(P)-binding Rossmann-like Domain"/>
    <property type="match status" value="1"/>
</dbReference>
<accession>A0A937FAM3</accession>
<dbReference type="InterPro" id="IPR002347">
    <property type="entry name" value="SDR_fam"/>
</dbReference>
<protein>
    <submittedName>
        <fullName evidence="2">SDR family NAD(P)-dependent oxidoreductase</fullName>
    </submittedName>
</protein>
<dbReference type="NCBIfam" id="NF004846">
    <property type="entry name" value="PRK06197.1"/>
    <property type="match status" value="1"/>
</dbReference>
<keyword evidence="1" id="KW-0560">Oxidoreductase</keyword>
<dbReference type="CDD" id="cd05327">
    <property type="entry name" value="retinol-DH_like_SDR_c_like"/>
    <property type="match status" value="1"/>
</dbReference>
<dbReference type="RefSeq" id="WP_202246188.1">
    <property type="nucleotide sequence ID" value="NZ_JAESIY010000012.1"/>
</dbReference>
<dbReference type="GO" id="GO:0016491">
    <property type="term" value="F:oxidoreductase activity"/>
    <property type="evidence" value="ECO:0007669"/>
    <property type="project" value="UniProtKB-KW"/>
</dbReference>
<name>A0A937FAM3_9BACT</name>
<dbReference type="PANTHER" id="PTHR43157">
    <property type="entry name" value="PHOSPHATIDYLINOSITOL-GLYCAN BIOSYNTHESIS CLASS F PROTEIN-RELATED"/>
    <property type="match status" value="1"/>
</dbReference>
<evidence type="ECO:0000256" key="1">
    <source>
        <dbReference type="ARBA" id="ARBA00023002"/>
    </source>
</evidence>
<dbReference type="EMBL" id="JAESIY010000012">
    <property type="protein sequence ID" value="MBL3658396.1"/>
    <property type="molecule type" value="Genomic_DNA"/>
</dbReference>
<dbReference type="PANTHER" id="PTHR43157:SF31">
    <property type="entry name" value="PHOSPHATIDYLINOSITOL-GLYCAN BIOSYNTHESIS CLASS F PROTEIN"/>
    <property type="match status" value="1"/>
</dbReference>
<evidence type="ECO:0000313" key="3">
    <source>
        <dbReference type="Proteomes" id="UP000659388"/>
    </source>
</evidence>
<dbReference type="PRINTS" id="PR00081">
    <property type="entry name" value="GDHRDH"/>
</dbReference>
<dbReference type="AlphaFoldDB" id="A0A937FAM3"/>
<dbReference type="Proteomes" id="UP000659388">
    <property type="component" value="Unassembled WGS sequence"/>
</dbReference>
<dbReference type="SUPFAM" id="SSF51735">
    <property type="entry name" value="NAD(P)-binding Rossmann-fold domains"/>
    <property type="match status" value="1"/>
</dbReference>
<reference evidence="2" key="1">
    <citation type="submission" date="2021-01" db="EMBL/GenBank/DDBJ databases">
        <title>Fulvivirga kasyanovii gen. nov., sp nov., a novel member of the phylum Bacteroidetes isolated from seawater in a mussel farm.</title>
        <authorList>
            <person name="Zhao L.-H."/>
            <person name="Wang Z.-J."/>
        </authorList>
    </citation>
    <scope>NUCLEOTIDE SEQUENCE</scope>
    <source>
        <strain evidence="2">2943</strain>
    </source>
</reference>
<organism evidence="2 3">
    <name type="scientific">Fulvivirga sediminis</name>
    <dbReference type="NCBI Taxonomy" id="2803949"/>
    <lineage>
        <taxon>Bacteria</taxon>
        <taxon>Pseudomonadati</taxon>
        <taxon>Bacteroidota</taxon>
        <taxon>Cytophagia</taxon>
        <taxon>Cytophagales</taxon>
        <taxon>Fulvivirgaceae</taxon>
        <taxon>Fulvivirga</taxon>
    </lineage>
</organism>
<gene>
    <name evidence="2" type="ORF">JL102_19750</name>
</gene>
<dbReference type="InterPro" id="IPR036291">
    <property type="entry name" value="NAD(P)-bd_dom_sf"/>
</dbReference>
<dbReference type="Pfam" id="PF00106">
    <property type="entry name" value="adh_short"/>
    <property type="match status" value="1"/>
</dbReference>
<proteinExistence type="predicted"/>
<keyword evidence="3" id="KW-1185">Reference proteome</keyword>